<reference evidence="2" key="1">
    <citation type="journal article" date="2023" name="Nat. Plants">
        <title>Single-cell RNA sequencing provides a high-resolution roadmap for understanding the multicellular compartmentation of specialized metabolism.</title>
        <authorList>
            <person name="Sun S."/>
            <person name="Shen X."/>
            <person name="Li Y."/>
            <person name="Li Y."/>
            <person name="Wang S."/>
            <person name="Li R."/>
            <person name="Zhang H."/>
            <person name="Shen G."/>
            <person name="Guo B."/>
            <person name="Wei J."/>
            <person name="Xu J."/>
            <person name="St-Pierre B."/>
            <person name="Chen S."/>
            <person name="Sun C."/>
        </authorList>
    </citation>
    <scope>NUCLEOTIDE SEQUENCE [LARGE SCALE GENOMIC DNA]</scope>
</reference>
<evidence type="ECO:0000313" key="2">
    <source>
        <dbReference type="Proteomes" id="UP001060085"/>
    </source>
</evidence>
<protein>
    <submittedName>
        <fullName evidence="1">Uncharacterized protein</fullName>
    </submittedName>
</protein>
<proteinExistence type="predicted"/>
<accession>A0ACC0BAV0</accession>
<sequence length="89" mass="9586">MKKSFTSAAVVISAILLLMLASELNTVKAQVRNFDPNAVIYVPWPSDAGDCDANFCHFNLCPGGAGNFVTQAWCSYYLGTVCACDYTPP</sequence>
<dbReference type="Proteomes" id="UP001060085">
    <property type="component" value="Linkage Group LG04"/>
</dbReference>
<gene>
    <name evidence="1" type="ORF">M9H77_19629</name>
</gene>
<name>A0ACC0BAV0_CATRO</name>
<dbReference type="EMBL" id="CM044704">
    <property type="protein sequence ID" value="KAI5669776.1"/>
    <property type="molecule type" value="Genomic_DNA"/>
</dbReference>
<keyword evidence="2" id="KW-1185">Reference proteome</keyword>
<comment type="caution">
    <text evidence="1">The sequence shown here is derived from an EMBL/GenBank/DDBJ whole genome shotgun (WGS) entry which is preliminary data.</text>
</comment>
<organism evidence="1 2">
    <name type="scientific">Catharanthus roseus</name>
    <name type="common">Madagascar periwinkle</name>
    <name type="synonym">Vinca rosea</name>
    <dbReference type="NCBI Taxonomy" id="4058"/>
    <lineage>
        <taxon>Eukaryota</taxon>
        <taxon>Viridiplantae</taxon>
        <taxon>Streptophyta</taxon>
        <taxon>Embryophyta</taxon>
        <taxon>Tracheophyta</taxon>
        <taxon>Spermatophyta</taxon>
        <taxon>Magnoliopsida</taxon>
        <taxon>eudicotyledons</taxon>
        <taxon>Gunneridae</taxon>
        <taxon>Pentapetalae</taxon>
        <taxon>asterids</taxon>
        <taxon>lamiids</taxon>
        <taxon>Gentianales</taxon>
        <taxon>Apocynaceae</taxon>
        <taxon>Rauvolfioideae</taxon>
        <taxon>Vinceae</taxon>
        <taxon>Catharanthinae</taxon>
        <taxon>Catharanthus</taxon>
    </lineage>
</organism>
<evidence type="ECO:0000313" key="1">
    <source>
        <dbReference type="EMBL" id="KAI5669776.1"/>
    </source>
</evidence>